<dbReference type="SMART" id="SM00866">
    <property type="entry name" value="UTRA"/>
    <property type="match status" value="1"/>
</dbReference>
<feature type="domain" description="HTH gntR-type" evidence="4">
    <location>
        <begin position="4"/>
        <end position="72"/>
    </location>
</feature>
<name>A0A172ZHY5_9BACL</name>
<accession>A0A172ZHY5</accession>
<keyword evidence="3" id="KW-0804">Transcription</keyword>
<evidence type="ECO:0000313" key="6">
    <source>
        <dbReference type="Proteomes" id="UP000078148"/>
    </source>
</evidence>
<dbReference type="EMBL" id="CP013023">
    <property type="protein sequence ID" value="ANF96760.1"/>
    <property type="molecule type" value="Genomic_DNA"/>
</dbReference>
<dbReference type="PANTHER" id="PTHR44846:SF1">
    <property type="entry name" value="MANNOSYL-D-GLYCERATE TRANSPORT_METABOLISM SYSTEM REPRESSOR MNGR-RELATED"/>
    <property type="match status" value="1"/>
</dbReference>
<reference evidence="6" key="1">
    <citation type="submission" date="2015-10" db="EMBL/GenBank/DDBJ databases">
        <title>Genome of Paenibacillus bovis sp. nov.</title>
        <authorList>
            <person name="Wu Z."/>
            <person name="Gao C."/>
            <person name="Liu Z."/>
            <person name="Zheng H."/>
        </authorList>
    </citation>
    <scope>NUCLEOTIDE SEQUENCE [LARGE SCALE GENOMIC DNA]</scope>
    <source>
        <strain evidence="6">BD3526</strain>
    </source>
</reference>
<dbReference type="InterPro" id="IPR000524">
    <property type="entry name" value="Tscrpt_reg_HTH_GntR"/>
</dbReference>
<dbReference type="RefSeq" id="WP_060534864.1">
    <property type="nucleotide sequence ID" value="NZ_CP013023.1"/>
</dbReference>
<evidence type="ECO:0000256" key="2">
    <source>
        <dbReference type="ARBA" id="ARBA00023125"/>
    </source>
</evidence>
<dbReference type="AlphaFoldDB" id="A0A172ZHY5"/>
<protein>
    <recommendedName>
        <fullName evidence="4">HTH gntR-type domain-containing protein</fullName>
    </recommendedName>
</protein>
<dbReference type="Pfam" id="PF00392">
    <property type="entry name" value="GntR"/>
    <property type="match status" value="1"/>
</dbReference>
<dbReference type="PRINTS" id="PR00035">
    <property type="entry name" value="HTHGNTR"/>
</dbReference>
<dbReference type="SUPFAM" id="SSF64288">
    <property type="entry name" value="Chorismate lyase-like"/>
    <property type="match status" value="1"/>
</dbReference>
<dbReference type="Gene3D" id="1.10.10.10">
    <property type="entry name" value="Winged helix-like DNA-binding domain superfamily/Winged helix DNA-binding domain"/>
    <property type="match status" value="1"/>
</dbReference>
<dbReference type="InterPro" id="IPR050679">
    <property type="entry name" value="Bact_HTH_transcr_reg"/>
</dbReference>
<organism evidence="5 6">
    <name type="scientific">Paenibacillus bovis</name>
    <dbReference type="NCBI Taxonomy" id="1616788"/>
    <lineage>
        <taxon>Bacteria</taxon>
        <taxon>Bacillati</taxon>
        <taxon>Bacillota</taxon>
        <taxon>Bacilli</taxon>
        <taxon>Bacillales</taxon>
        <taxon>Paenibacillaceae</taxon>
        <taxon>Paenibacillus</taxon>
    </lineage>
</organism>
<dbReference type="GO" id="GO:0003677">
    <property type="term" value="F:DNA binding"/>
    <property type="evidence" value="ECO:0007669"/>
    <property type="project" value="UniProtKB-KW"/>
</dbReference>
<keyword evidence="6" id="KW-1185">Reference proteome</keyword>
<dbReference type="InterPro" id="IPR036390">
    <property type="entry name" value="WH_DNA-bd_sf"/>
</dbReference>
<dbReference type="SMART" id="SM00345">
    <property type="entry name" value="HTH_GNTR"/>
    <property type="match status" value="1"/>
</dbReference>
<dbReference type="OrthoDB" id="457376at2"/>
<dbReference type="GO" id="GO:0045892">
    <property type="term" value="P:negative regulation of DNA-templated transcription"/>
    <property type="evidence" value="ECO:0007669"/>
    <property type="project" value="TreeGrafter"/>
</dbReference>
<dbReference type="Proteomes" id="UP000078148">
    <property type="component" value="Chromosome"/>
</dbReference>
<dbReference type="CDD" id="cd07377">
    <property type="entry name" value="WHTH_GntR"/>
    <property type="match status" value="1"/>
</dbReference>
<dbReference type="PROSITE" id="PS50949">
    <property type="entry name" value="HTH_GNTR"/>
    <property type="match status" value="1"/>
</dbReference>
<dbReference type="PANTHER" id="PTHR44846">
    <property type="entry name" value="MANNOSYL-D-GLYCERATE TRANSPORT/METABOLISM SYSTEM REPRESSOR MNGR-RELATED"/>
    <property type="match status" value="1"/>
</dbReference>
<dbReference type="Pfam" id="PF07702">
    <property type="entry name" value="UTRA"/>
    <property type="match status" value="1"/>
</dbReference>
<reference evidence="5 6" key="2">
    <citation type="journal article" date="2016" name="Int. J. Syst. Evol. Microbiol.">
        <title>Paenibacillus bovis sp. nov., isolated from raw yak (Bos grunniens) milk.</title>
        <authorList>
            <person name="Gao C."/>
            <person name="Han J."/>
            <person name="Liu Z."/>
            <person name="Xu X."/>
            <person name="Hang F."/>
            <person name="Wu Z."/>
        </authorList>
    </citation>
    <scope>NUCLEOTIDE SEQUENCE [LARGE SCALE GENOMIC DNA]</scope>
    <source>
        <strain evidence="5 6">BD3526</strain>
    </source>
</reference>
<sequence length="238" mass="26989">MNDIPAYRTVYTQLKQDIKEGRYAPGTLLPTESELEQRFSVSRTTIRKAIELLGSEGFLKKTQGKGTEILDTSTTQRLNHLTSITETLTSKGYTVTTRGMSIELITPPEHVADALKLSPGSKVYLVQRVQYADDRPIALMNNYLRANYVPGLEQHVNRFNSLYTFLEQTYHIILLHAWERLSAVAADFTESQILQVPLGSPLLCSKRISHVEQGPFEYSIIKLVADKYEYSVYLEGRV</sequence>
<evidence type="ECO:0000256" key="3">
    <source>
        <dbReference type="ARBA" id="ARBA00023163"/>
    </source>
</evidence>
<dbReference type="InterPro" id="IPR036388">
    <property type="entry name" value="WH-like_DNA-bd_sf"/>
</dbReference>
<dbReference type="Gene3D" id="3.40.1410.10">
    <property type="entry name" value="Chorismate lyase-like"/>
    <property type="match status" value="1"/>
</dbReference>
<dbReference type="STRING" id="1616788.AR543_12560"/>
<evidence type="ECO:0000313" key="5">
    <source>
        <dbReference type="EMBL" id="ANF96760.1"/>
    </source>
</evidence>
<dbReference type="InterPro" id="IPR028978">
    <property type="entry name" value="Chorismate_lyase_/UTRA_dom_sf"/>
</dbReference>
<proteinExistence type="predicted"/>
<evidence type="ECO:0000259" key="4">
    <source>
        <dbReference type="PROSITE" id="PS50949"/>
    </source>
</evidence>
<keyword evidence="2" id="KW-0238">DNA-binding</keyword>
<dbReference type="SUPFAM" id="SSF46785">
    <property type="entry name" value="Winged helix' DNA-binding domain"/>
    <property type="match status" value="1"/>
</dbReference>
<keyword evidence="1" id="KW-0805">Transcription regulation</keyword>
<dbReference type="GO" id="GO:0003700">
    <property type="term" value="F:DNA-binding transcription factor activity"/>
    <property type="evidence" value="ECO:0007669"/>
    <property type="project" value="InterPro"/>
</dbReference>
<gene>
    <name evidence="5" type="ORF">AR543_12560</name>
</gene>
<dbReference type="InterPro" id="IPR011663">
    <property type="entry name" value="UTRA"/>
</dbReference>
<dbReference type="KEGG" id="pbv:AR543_12560"/>
<evidence type="ECO:0000256" key="1">
    <source>
        <dbReference type="ARBA" id="ARBA00023015"/>
    </source>
</evidence>